<dbReference type="SMART" id="SM00448">
    <property type="entry name" value="REC"/>
    <property type="match status" value="1"/>
</dbReference>
<keyword evidence="4" id="KW-1185">Reference proteome</keyword>
<dbReference type="CDD" id="cd00156">
    <property type="entry name" value="REC"/>
    <property type="match status" value="1"/>
</dbReference>
<dbReference type="Gene3D" id="3.40.50.2300">
    <property type="match status" value="1"/>
</dbReference>
<keyword evidence="1" id="KW-0597">Phosphoprotein</keyword>
<feature type="modified residue" description="4-aspartylphosphate" evidence="1">
    <location>
        <position position="64"/>
    </location>
</feature>
<dbReference type="GO" id="GO:0000160">
    <property type="term" value="P:phosphorelay signal transduction system"/>
    <property type="evidence" value="ECO:0007669"/>
    <property type="project" value="InterPro"/>
</dbReference>
<evidence type="ECO:0000256" key="1">
    <source>
        <dbReference type="PROSITE-ProRule" id="PRU00169"/>
    </source>
</evidence>
<dbReference type="STRING" id="927664.SAMN05421780_11230"/>
<dbReference type="InterPro" id="IPR011006">
    <property type="entry name" value="CheY-like_superfamily"/>
</dbReference>
<evidence type="ECO:0000259" key="2">
    <source>
        <dbReference type="PROSITE" id="PS50110"/>
    </source>
</evidence>
<evidence type="ECO:0000313" key="4">
    <source>
        <dbReference type="Proteomes" id="UP000199514"/>
    </source>
</evidence>
<dbReference type="Proteomes" id="UP000199514">
    <property type="component" value="Unassembled WGS sequence"/>
</dbReference>
<name>A0A1I1N1D9_9BACT</name>
<dbReference type="InterPro" id="IPR052048">
    <property type="entry name" value="ST_Response_Regulator"/>
</dbReference>
<organism evidence="3 4">
    <name type="scientific">Flexibacter flexilis DSM 6793</name>
    <dbReference type="NCBI Taxonomy" id="927664"/>
    <lineage>
        <taxon>Bacteria</taxon>
        <taxon>Pseudomonadati</taxon>
        <taxon>Bacteroidota</taxon>
        <taxon>Cytophagia</taxon>
        <taxon>Cytophagales</taxon>
        <taxon>Flexibacteraceae</taxon>
        <taxon>Flexibacter</taxon>
    </lineage>
</organism>
<sequence>MNTKQTHVPVSIYLIDDNEIMNFINARLIKLICPDTQVFSFINGWEAIAHIDSQEVAPSMIFVDIEMPIMNGWDFLDVYQKKFSQQWDETSVYMLSSSVSEADRQKALSYECVSDYYSKPITAEIFESLFFRGIAKSA</sequence>
<dbReference type="SUPFAM" id="SSF52172">
    <property type="entry name" value="CheY-like"/>
    <property type="match status" value="1"/>
</dbReference>
<dbReference type="PANTHER" id="PTHR43228:SF1">
    <property type="entry name" value="TWO-COMPONENT RESPONSE REGULATOR ARR22"/>
    <property type="match status" value="1"/>
</dbReference>
<evidence type="ECO:0000313" key="3">
    <source>
        <dbReference type="EMBL" id="SFC91461.1"/>
    </source>
</evidence>
<dbReference type="AlphaFoldDB" id="A0A1I1N1D9"/>
<dbReference type="InterPro" id="IPR001789">
    <property type="entry name" value="Sig_transdc_resp-reg_receiver"/>
</dbReference>
<dbReference type="Pfam" id="PF00072">
    <property type="entry name" value="Response_reg"/>
    <property type="match status" value="1"/>
</dbReference>
<dbReference type="EMBL" id="FOLE01000012">
    <property type="protein sequence ID" value="SFC91461.1"/>
    <property type="molecule type" value="Genomic_DNA"/>
</dbReference>
<protein>
    <submittedName>
        <fullName evidence="3">CheY chemotaxis protein or a CheY-like REC (Receiver) domain</fullName>
    </submittedName>
</protein>
<dbReference type="RefSeq" id="WP_091516057.1">
    <property type="nucleotide sequence ID" value="NZ_FOLE01000012.1"/>
</dbReference>
<accession>A0A1I1N1D9</accession>
<feature type="domain" description="Response regulatory" evidence="2">
    <location>
        <begin position="11"/>
        <end position="134"/>
    </location>
</feature>
<dbReference type="OrthoDB" id="1524091at2"/>
<dbReference type="PROSITE" id="PS50110">
    <property type="entry name" value="RESPONSE_REGULATORY"/>
    <property type="match status" value="1"/>
</dbReference>
<gene>
    <name evidence="3" type="ORF">SAMN05421780_11230</name>
</gene>
<dbReference type="PANTHER" id="PTHR43228">
    <property type="entry name" value="TWO-COMPONENT RESPONSE REGULATOR"/>
    <property type="match status" value="1"/>
</dbReference>
<proteinExistence type="predicted"/>
<reference evidence="3 4" key="1">
    <citation type="submission" date="2016-10" db="EMBL/GenBank/DDBJ databases">
        <authorList>
            <person name="de Groot N.N."/>
        </authorList>
    </citation>
    <scope>NUCLEOTIDE SEQUENCE [LARGE SCALE GENOMIC DNA]</scope>
    <source>
        <strain evidence="3 4">DSM 6793</strain>
    </source>
</reference>